<dbReference type="CDD" id="cd00200">
    <property type="entry name" value="WD40"/>
    <property type="match status" value="1"/>
</dbReference>
<dbReference type="Proteomes" id="UP001367676">
    <property type="component" value="Unassembled WGS sequence"/>
</dbReference>
<dbReference type="InterPro" id="IPR036322">
    <property type="entry name" value="WD40_repeat_dom_sf"/>
</dbReference>
<evidence type="ECO:0000256" key="1">
    <source>
        <dbReference type="ARBA" id="ARBA00006917"/>
    </source>
</evidence>
<evidence type="ECO:0000256" key="3">
    <source>
        <dbReference type="ARBA" id="ARBA00022574"/>
    </source>
</evidence>
<evidence type="ECO:0000256" key="7">
    <source>
        <dbReference type="ARBA" id="ARBA00049682"/>
    </source>
</evidence>
<evidence type="ECO:0000256" key="4">
    <source>
        <dbReference type="ARBA" id="ARBA00022737"/>
    </source>
</evidence>
<evidence type="ECO:0000256" key="6">
    <source>
        <dbReference type="ARBA" id="ARBA00049607"/>
    </source>
</evidence>
<protein>
    <recommendedName>
        <fullName evidence="2">WD repeat-containing protein 48 homolog</fullName>
    </recommendedName>
</protein>
<keyword evidence="5" id="KW-0833">Ubl conjugation pathway</keyword>
<dbReference type="PANTHER" id="PTHR19862:SF14">
    <property type="entry name" value="WD REPEAT-CONTAINING PROTEIN 48"/>
    <property type="match status" value="1"/>
</dbReference>
<dbReference type="AlphaFoldDB" id="A0AAN9TS03"/>
<evidence type="ECO:0000256" key="2">
    <source>
        <dbReference type="ARBA" id="ARBA00021538"/>
    </source>
</evidence>
<dbReference type="PROSITE" id="PS50082">
    <property type="entry name" value="WD_REPEATS_2"/>
    <property type="match status" value="5"/>
</dbReference>
<evidence type="ECO:0000313" key="10">
    <source>
        <dbReference type="Proteomes" id="UP001367676"/>
    </source>
</evidence>
<evidence type="ECO:0000256" key="5">
    <source>
        <dbReference type="ARBA" id="ARBA00022786"/>
    </source>
</evidence>
<dbReference type="SMART" id="SM00320">
    <property type="entry name" value="WD40"/>
    <property type="match status" value="7"/>
</dbReference>
<accession>A0AAN9TS03</accession>
<keyword evidence="4" id="KW-0677">Repeat</keyword>
<feature type="repeat" description="WD" evidence="8">
    <location>
        <begin position="73"/>
        <end position="114"/>
    </location>
</feature>
<feature type="repeat" description="WD" evidence="8">
    <location>
        <begin position="166"/>
        <end position="207"/>
    </location>
</feature>
<gene>
    <name evidence="9" type="ORF">V9T40_003145</name>
</gene>
<proteinExistence type="inferred from homology"/>
<dbReference type="SUPFAM" id="SSF50978">
    <property type="entry name" value="WD40 repeat-like"/>
    <property type="match status" value="1"/>
</dbReference>
<evidence type="ECO:0000313" key="9">
    <source>
        <dbReference type="EMBL" id="KAK7603146.1"/>
    </source>
</evidence>
<comment type="similarity">
    <text evidence="1">Belongs to the WD repeat WDR48 family.</text>
</comment>
<comment type="caution">
    <text evidence="9">The sequence shown here is derived from an EMBL/GenBank/DDBJ whole genome shotgun (WGS) entry which is preliminary data.</text>
</comment>
<dbReference type="InterPro" id="IPR015943">
    <property type="entry name" value="WD40/YVTN_repeat-like_dom_sf"/>
</dbReference>
<organism evidence="9 10">
    <name type="scientific">Parthenolecanium corni</name>
    <dbReference type="NCBI Taxonomy" id="536013"/>
    <lineage>
        <taxon>Eukaryota</taxon>
        <taxon>Metazoa</taxon>
        <taxon>Ecdysozoa</taxon>
        <taxon>Arthropoda</taxon>
        <taxon>Hexapoda</taxon>
        <taxon>Insecta</taxon>
        <taxon>Pterygota</taxon>
        <taxon>Neoptera</taxon>
        <taxon>Paraneoptera</taxon>
        <taxon>Hemiptera</taxon>
        <taxon>Sternorrhyncha</taxon>
        <taxon>Coccoidea</taxon>
        <taxon>Coccidae</taxon>
        <taxon>Parthenolecanium</taxon>
    </lineage>
</organism>
<dbReference type="PRINTS" id="PR00320">
    <property type="entry name" value="GPROTEINBRPT"/>
</dbReference>
<dbReference type="InterPro" id="IPR019775">
    <property type="entry name" value="WD40_repeat_CS"/>
</dbReference>
<dbReference type="PROSITE" id="PS50294">
    <property type="entry name" value="WD_REPEATS_REGION"/>
    <property type="match status" value="4"/>
</dbReference>
<dbReference type="GO" id="GO:0043130">
    <property type="term" value="F:ubiquitin binding"/>
    <property type="evidence" value="ECO:0007669"/>
    <property type="project" value="TreeGrafter"/>
</dbReference>
<dbReference type="GO" id="GO:0000724">
    <property type="term" value="P:double-strand break repair via homologous recombination"/>
    <property type="evidence" value="ECO:0007669"/>
    <property type="project" value="TreeGrafter"/>
</dbReference>
<dbReference type="Pfam" id="PF00400">
    <property type="entry name" value="WD40"/>
    <property type="match status" value="5"/>
</dbReference>
<sequence>MLPAHKKIQQPNAASKKVMVSFVVRDEHEPKHRAGINSLQYDAAMDRLFSAGRDSIIRTWNCKKLNDPYIQSLEHHTDWVNDIVLCCGGKNLISASSDTTVKVWNAHKGFCMSTLRTHKDYVRALAYARDQERVASAGLDKAIFLWDINTLTALTASNNTVTTSSLVGSKNSIYSLAMNPSGTIVVGGSTEKVLRVWDPRSCQKLMKLIGHSDNVKSLLVNRDGTSCLSGSSDGTIKMWSLGQQQCILTIREHKEGVWALAANENFDFVISSGRDHRIYITNLKTINTKLVTEVQNPVLKICPNPNFSGIWVATDESTINYYDLNEDSDTMELTDGDCNNETIVPPKMTIEGAPAIKKYHILNDKRHILTQDSQGNVCLYDVLQIKKLEDYGQIDFDEMVKEKFKLTYVPNWFNVDLKTGFLTIHLGQEETDCLCAWVNGKEIGLTTPPDQKVNYGSVLLGALLKHWRYTVMEDEKEEISKEGNSSNPPSLSNGVIQVPQHTPVIFTEVGNRTLYRVAVHDCGGPTETHILNETVPEWVREVLILKKTSKFIKISFYLLPLTEVSTKTPKRERLVANDFVQVQKIIEHVSEKLTGAECANTACPSTASNSEKTNTSLPETQTLLLDLIDILCNDQVLDPNMELRTVRYHIWKSSSDLTLHYRVNKNV</sequence>
<dbReference type="InterPro" id="IPR021772">
    <property type="entry name" value="WDR48/Bun107"/>
</dbReference>
<dbReference type="InterPro" id="IPR020472">
    <property type="entry name" value="WD40_PAC1"/>
</dbReference>
<comment type="function">
    <text evidence="6">Regulatory component of the Usp12-46 deubiquitylase complex. activates deubiquitination by increasing the catalytic turnover without increasing the affinity of deubiquitinating enzymes for the substrate. The complex deubiquitylates the wg/wingless-signaling receptor arr/arrow, which stabilizes the receptor and increases its concentration at the cell surface; this enhances the sensitivity of cells to wg/wingless-signal stimulation. This increases the amplitude and spatial range of the signaling response to the wg/wingless morphogen gradient, facilitating the precise concentration-dependent regulation of its target genes. Together with Wdr20 and Usp12-46 required for wg/wingless-mediated signaling in the wing imaginal disc and for wg/wingless-dependent regulation of intestinal stem cell proliferation.</text>
</comment>
<comment type="subunit">
    <text evidence="7">Catalytic component of the Usp12-46 deubiquitylase complex consisting of Usp12-46, Wdr20 and Uaf1; regulatory subunit that, together wtih Wdr20, stabilizes Usp12-46. The Usp12-46 deubiquitylase complex associates with arr/arrow; the interaction leads to deubiquitination and stabilization of arr/arrow.</text>
</comment>
<evidence type="ECO:0000256" key="8">
    <source>
        <dbReference type="PROSITE-ProRule" id="PRU00221"/>
    </source>
</evidence>
<name>A0AAN9TS03_9HEMI</name>
<dbReference type="Gene3D" id="2.130.10.10">
    <property type="entry name" value="YVTN repeat-like/Quinoprotein amine dehydrogenase"/>
    <property type="match status" value="2"/>
</dbReference>
<feature type="repeat" description="WD" evidence="8">
    <location>
        <begin position="208"/>
        <end position="249"/>
    </location>
</feature>
<dbReference type="InterPro" id="IPR051246">
    <property type="entry name" value="WDR48"/>
</dbReference>
<dbReference type="PROSITE" id="PS00678">
    <property type="entry name" value="WD_REPEATS_1"/>
    <property type="match status" value="1"/>
</dbReference>
<dbReference type="EMBL" id="JBBCAQ010000006">
    <property type="protein sequence ID" value="KAK7603146.1"/>
    <property type="molecule type" value="Genomic_DNA"/>
</dbReference>
<dbReference type="Pfam" id="PF11816">
    <property type="entry name" value="DUF3337"/>
    <property type="match status" value="1"/>
</dbReference>
<keyword evidence="3 8" id="KW-0853">WD repeat</keyword>
<reference evidence="9 10" key="1">
    <citation type="submission" date="2024-03" db="EMBL/GenBank/DDBJ databases">
        <title>Adaptation during the transition from Ophiocordyceps entomopathogen to insect associate is accompanied by gene loss and intensified selection.</title>
        <authorList>
            <person name="Ward C.M."/>
            <person name="Onetto C.A."/>
            <person name="Borneman A.R."/>
        </authorList>
    </citation>
    <scope>NUCLEOTIDE SEQUENCE [LARGE SCALE GENOMIC DNA]</scope>
    <source>
        <strain evidence="9">AWRI1</strain>
        <tissue evidence="9">Single Adult Female</tissue>
    </source>
</reference>
<feature type="repeat" description="WD" evidence="8">
    <location>
        <begin position="29"/>
        <end position="61"/>
    </location>
</feature>
<feature type="repeat" description="WD" evidence="8">
    <location>
        <begin position="115"/>
        <end position="156"/>
    </location>
</feature>
<dbReference type="InterPro" id="IPR001680">
    <property type="entry name" value="WD40_rpt"/>
</dbReference>
<dbReference type="PANTHER" id="PTHR19862">
    <property type="entry name" value="WD REPEAT-CONTAINING PROTEIN 48"/>
    <property type="match status" value="1"/>
</dbReference>
<keyword evidence="10" id="KW-1185">Reference proteome</keyword>
<dbReference type="FunFam" id="2.130.10.10:FF:000543">
    <property type="entry name" value="WD repeat-containing protein 48 homolog"/>
    <property type="match status" value="1"/>
</dbReference>